<feature type="domain" description="Phage tail tape measure protein" evidence="5">
    <location>
        <begin position="251"/>
        <end position="419"/>
    </location>
</feature>
<sequence length="1130" mass="115946">MPNVGYATLSIIPVAKGIEGKLANAVGPGVKATGLKAGKQMGDAVAQGLDQAKAQVQAASEKLAKARGKEEDTANKVRVAELKLQELRDSGRAKASSIEAAEGRLTKAKRDAKTASDQTAAAEKKLTAANDDLAKASDTTSDKVGLLHKATGKAAGGLGTLGEAMARIPGPIGAAGIGISGMSTKFGELADSSTGALVSKENLGKLAVGATAVAATVGTALYKIGSSFDDVSATIRIGTGATGDELAGLEDVATSIGTTIPVSFGDAADAVTTLSTATGATGDDLEALSTQVLNASRLLGEDAASNAEGFGKVLNQWSMDAGQGADAVDGLFKVTQTYGSSFGNLTNQLNTYGSVLQNAGFSMEDSAVLFGKLEQSGLSVSRIMPGLNKAFRDWASDGKDVKATLQEQVDAIKNAETSTDALAIATEQFGAEGAQRLTTGIRNGSFAIDDLAGSLGDTTGIVAEADQDTRTFAESWQILKNKGLEAIKGPAEKVFGLITTGVNAVADFAGQNEWVADTLKTVGTILLPMVGTFLGIVGAVKAWTIAQAALNVVMSMNPIGLIITALVGLVAGLVLAYKKSETFRNIVQAAWEGIKTAVSAVWNGFLKPVFAAWKVAFKAAGTAATWLWNNAIVPAWNGIKAIISGAWTGVIEPIFDGFKSAIDIVGDAATWLYDNAIKPAWDGISSAIGAVWDFISPIFDKLGAAFGTIGDIASNVGDGIKTAFSGVVGVMKKPLNMLGEVLKKVPRSIFGFDIPGASTIHDWGETLAGLATGGTIGARRDSRGRLTGPGTGTSDSILGVNGRGIPQVRVSTGETVMNKRTSDANPELLAALNAGWVPSPAFLAAMIPGLSRGGVVQAIAQSAADHGMGRQGAVIGTMTGLAESGLRVLANPAVPDSYNYPHDGEGYDHDSIGVFQQRQAGWGTTADRMDPKRSADMFFDALAGVPGWETMDPALAAQAVQRSAFSDGSNYRPHLPEAERLVDQAGDLPDSSEFNGLGPSGDLPGFGDTGADPSTTSGAAATGAAYDESMGQKVYVTNWPSSYSSSTGGTATLAPATGTTSPEATAVDADDTKGPLAQARGFIDDNGEDIAETLAGLGLGITVNNYGPNPVGAWKRAADRRVRKVRLSNR</sequence>
<keyword evidence="7" id="KW-1185">Reference proteome</keyword>
<dbReference type="RefSeq" id="WP_143909214.1">
    <property type="nucleotide sequence ID" value="NZ_CP041765.1"/>
</dbReference>
<feature type="compositionally biased region" description="Low complexity" evidence="3">
    <location>
        <begin position="1009"/>
        <end position="1023"/>
    </location>
</feature>
<evidence type="ECO:0000256" key="3">
    <source>
        <dbReference type="SAM" id="MobiDB-lite"/>
    </source>
</evidence>
<dbReference type="NCBIfam" id="TIGR01760">
    <property type="entry name" value="tape_meas_TP901"/>
    <property type="match status" value="1"/>
</dbReference>
<keyword evidence="4" id="KW-0472">Membrane</keyword>
<keyword evidence="4" id="KW-0812">Transmembrane</keyword>
<dbReference type="EMBL" id="CP041765">
    <property type="protein sequence ID" value="QDQ97985.1"/>
    <property type="molecule type" value="Genomic_DNA"/>
</dbReference>
<dbReference type="Proteomes" id="UP000317344">
    <property type="component" value="Chromosome"/>
</dbReference>
<keyword evidence="2" id="KW-0175">Coiled coil</keyword>
<feature type="coiled-coil region" evidence="2">
    <location>
        <begin position="98"/>
        <end position="125"/>
    </location>
</feature>
<feature type="compositionally biased region" description="Low complexity" evidence="3">
    <location>
        <begin position="1045"/>
        <end position="1062"/>
    </location>
</feature>
<keyword evidence="4" id="KW-1133">Transmembrane helix</keyword>
<proteinExistence type="predicted"/>
<feature type="region of interest" description="Disordered" evidence="3">
    <location>
        <begin position="1045"/>
        <end position="1069"/>
    </location>
</feature>
<protein>
    <submittedName>
        <fullName evidence="6">Phage tail tape measure protein</fullName>
    </submittedName>
</protein>
<dbReference type="Pfam" id="PF10145">
    <property type="entry name" value="PhageMin_Tail"/>
    <property type="match status" value="1"/>
</dbReference>
<evidence type="ECO:0000313" key="7">
    <source>
        <dbReference type="Proteomes" id="UP000317344"/>
    </source>
</evidence>
<feature type="region of interest" description="Disordered" evidence="3">
    <location>
        <begin position="986"/>
        <end position="1023"/>
    </location>
</feature>
<accession>A0A516X4I0</accession>
<dbReference type="PANTHER" id="PTHR37813:SF1">
    <property type="entry name" value="FELS-2 PROPHAGE PROTEIN"/>
    <property type="match status" value="1"/>
</dbReference>
<organism evidence="6 7">
    <name type="scientific">Tomitella fengzijianii</name>
    <dbReference type="NCBI Taxonomy" id="2597660"/>
    <lineage>
        <taxon>Bacteria</taxon>
        <taxon>Bacillati</taxon>
        <taxon>Actinomycetota</taxon>
        <taxon>Actinomycetes</taxon>
        <taxon>Mycobacteriales</taxon>
        <taxon>Tomitella</taxon>
    </lineage>
</organism>
<evidence type="ECO:0000259" key="5">
    <source>
        <dbReference type="Pfam" id="PF10145"/>
    </source>
</evidence>
<dbReference type="AlphaFoldDB" id="A0A516X4I0"/>
<evidence type="ECO:0000313" key="6">
    <source>
        <dbReference type="EMBL" id="QDQ97985.1"/>
    </source>
</evidence>
<dbReference type="InterPro" id="IPR010090">
    <property type="entry name" value="Phage_tape_meas"/>
</dbReference>
<evidence type="ECO:0000256" key="1">
    <source>
        <dbReference type="ARBA" id="ARBA00022612"/>
    </source>
</evidence>
<evidence type="ECO:0000256" key="4">
    <source>
        <dbReference type="SAM" id="Phobius"/>
    </source>
</evidence>
<reference evidence="6 7" key="1">
    <citation type="submission" date="2019-07" db="EMBL/GenBank/DDBJ databases">
        <title>Tomitella cavernea sp. nov., an actinomycete isolated from soil.</title>
        <authorList>
            <person name="Cheng J."/>
        </authorList>
    </citation>
    <scope>NUCLEOTIDE SEQUENCE [LARGE SCALE GENOMIC DNA]</scope>
    <source>
        <strain evidence="6 7">HY188</strain>
    </source>
</reference>
<dbReference type="KEGG" id="toy:FO059_12495"/>
<keyword evidence="1" id="KW-1188">Viral release from host cell</keyword>
<feature type="transmembrane region" description="Helical" evidence="4">
    <location>
        <begin position="525"/>
        <end position="546"/>
    </location>
</feature>
<dbReference type="PANTHER" id="PTHR37813">
    <property type="entry name" value="FELS-2 PROPHAGE PROTEIN"/>
    <property type="match status" value="1"/>
</dbReference>
<feature type="transmembrane region" description="Helical" evidence="4">
    <location>
        <begin position="558"/>
        <end position="577"/>
    </location>
</feature>
<name>A0A516X4I0_9ACTN</name>
<evidence type="ECO:0000256" key="2">
    <source>
        <dbReference type="SAM" id="Coils"/>
    </source>
</evidence>
<reference evidence="6 7" key="2">
    <citation type="submission" date="2019-07" db="EMBL/GenBank/DDBJ databases">
        <authorList>
            <person name="Huang Y."/>
        </authorList>
    </citation>
    <scope>NUCLEOTIDE SEQUENCE [LARGE SCALE GENOMIC DNA]</scope>
    <source>
        <strain evidence="6 7">HY188</strain>
    </source>
</reference>
<dbReference type="OrthoDB" id="4391734at2"/>
<gene>
    <name evidence="6" type="ORF">FO059_12495</name>
</gene>